<comment type="caution">
    <text evidence="1">The sequence shown here is derived from an EMBL/GenBank/DDBJ whole genome shotgun (WGS) entry which is preliminary data.</text>
</comment>
<reference evidence="1" key="1">
    <citation type="submission" date="2022-10" db="EMBL/GenBank/DDBJ databases">
        <title>Tapping the CABI collections for fungal endophytes: first genome assemblies for Collariella, Neodidymelliopsis, Ascochyta clinopodiicola, Didymella pomorum, Didymosphaeria variabile, Neocosmospora piperis and Neocucurbitaria cava.</title>
        <authorList>
            <person name="Hill R."/>
        </authorList>
    </citation>
    <scope>NUCLEOTIDE SEQUENCE</scope>
    <source>
        <strain evidence="1">IMI 356815</strain>
    </source>
</reference>
<dbReference type="AlphaFoldDB" id="A0A9W8XJK3"/>
<dbReference type="EMBL" id="JAPEUX010000005">
    <property type="protein sequence ID" value="KAJ4352132.1"/>
    <property type="molecule type" value="Genomic_DNA"/>
</dbReference>
<gene>
    <name evidence="1" type="ORF">N0V89_007479</name>
</gene>
<dbReference type="RefSeq" id="XP_056070488.1">
    <property type="nucleotide sequence ID" value="XM_056216241.1"/>
</dbReference>
<dbReference type="OrthoDB" id="2943660at2759"/>
<sequence length="119" mass="13202">MFQGPEEPLSNLADRLKGKHWDFTSIGFGVRGFANGTATTRFEDISYLFGELAPTAPSVYNWGPTSFAEAVTRRVKLTEDCTDKPGKLLGYEELCDPSICEKTTNILDGDLDKLTFDEN</sequence>
<proteinExistence type="predicted"/>
<organism evidence="1 2">
    <name type="scientific">Didymosphaeria variabile</name>
    <dbReference type="NCBI Taxonomy" id="1932322"/>
    <lineage>
        <taxon>Eukaryota</taxon>
        <taxon>Fungi</taxon>
        <taxon>Dikarya</taxon>
        <taxon>Ascomycota</taxon>
        <taxon>Pezizomycotina</taxon>
        <taxon>Dothideomycetes</taxon>
        <taxon>Pleosporomycetidae</taxon>
        <taxon>Pleosporales</taxon>
        <taxon>Massarineae</taxon>
        <taxon>Didymosphaeriaceae</taxon>
        <taxon>Didymosphaeria</taxon>
    </lineage>
</organism>
<accession>A0A9W8XJK3</accession>
<evidence type="ECO:0000313" key="2">
    <source>
        <dbReference type="Proteomes" id="UP001140513"/>
    </source>
</evidence>
<dbReference type="Proteomes" id="UP001140513">
    <property type="component" value="Unassembled WGS sequence"/>
</dbReference>
<dbReference type="GeneID" id="80911009"/>
<name>A0A9W8XJK3_9PLEO</name>
<evidence type="ECO:0000313" key="1">
    <source>
        <dbReference type="EMBL" id="KAJ4352132.1"/>
    </source>
</evidence>
<protein>
    <submittedName>
        <fullName evidence="1">Uncharacterized protein</fullName>
    </submittedName>
</protein>
<keyword evidence="2" id="KW-1185">Reference proteome</keyword>